<dbReference type="EMBL" id="BOOW01000030">
    <property type="protein sequence ID" value="GII94693.1"/>
    <property type="molecule type" value="Genomic_DNA"/>
</dbReference>
<accession>A0A919RJ00</accession>
<evidence type="ECO:0000313" key="2">
    <source>
        <dbReference type="Proteomes" id="UP000606172"/>
    </source>
</evidence>
<gene>
    <name evidence="1" type="ORF">Ssi02_49240</name>
</gene>
<organism evidence="1 2">
    <name type="scientific">Sinosporangium siamense</name>
    <dbReference type="NCBI Taxonomy" id="1367973"/>
    <lineage>
        <taxon>Bacteria</taxon>
        <taxon>Bacillati</taxon>
        <taxon>Actinomycetota</taxon>
        <taxon>Actinomycetes</taxon>
        <taxon>Streptosporangiales</taxon>
        <taxon>Streptosporangiaceae</taxon>
        <taxon>Sinosporangium</taxon>
    </lineage>
</organism>
<proteinExistence type="predicted"/>
<protein>
    <submittedName>
        <fullName evidence="1">Uncharacterized protein</fullName>
    </submittedName>
</protein>
<name>A0A919RJ00_9ACTN</name>
<comment type="caution">
    <text evidence="1">The sequence shown here is derived from an EMBL/GenBank/DDBJ whole genome shotgun (WGS) entry which is preliminary data.</text>
</comment>
<evidence type="ECO:0000313" key="1">
    <source>
        <dbReference type="EMBL" id="GII94693.1"/>
    </source>
</evidence>
<keyword evidence="2" id="KW-1185">Reference proteome</keyword>
<dbReference type="AlphaFoldDB" id="A0A919RJ00"/>
<reference evidence="1" key="1">
    <citation type="submission" date="2021-01" db="EMBL/GenBank/DDBJ databases">
        <title>Whole genome shotgun sequence of Sinosporangium siamense NBRC 109515.</title>
        <authorList>
            <person name="Komaki H."/>
            <person name="Tamura T."/>
        </authorList>
    </citation>
    <scope>NUCLEOTIDE SEQUENCE</scope>
    <source>
        <strain evidence="1">NBRC 109515</strain>
    </source>
</reference>
<sequence length="174" mass="18656">MNRHELVGERALQPVELVRETEDRPLRGSWIVVVAEDGRPIGAVPPGPGAPAGGFVVVDAAMPIEVLMRSAAVKGLDPRSPVIVIADRQVIGVWAGPDLAAAILDGGRRLLSDLLLPGEIAIPEISRICQYTEDDHACGQVTTFHVKPFQMPQCTNSRALADHTFEWSRVVAGA</sequence>
<dbReference type="Proteomes" id="UP000606172">
    <property type="component" value="Unassembled WGS sequence"/>
</dbReference>